<dbReference type="SMART" id="SM00506">
    <property type="entry name" value="A1pp"/>
    <property type="match status" value="1"/>
</dbReference>
<dbReference type="AlphaFoldDB" id="A0A381V0R2"/>
<evidence type="ECO:0000313" key="2">
    <source>
        <dbReference type="EMBL" id="SVA33561.1"/>
    </source>
</evidence>
<name>A0A381V0R2_9ZZZZ</name>
<dbReference type="NCBIfam" id="NF001664">
    <property type="entry name" value="PRK00431.1-6"/>
    <property type="match status" value="1"/>
</dbReference>
<evidence type="ECO:0000259" key="1">
    <source>
        <dbReference type="PROSITE" id="PS51154"/>
    </source>
</evidence>
<dbReference type="SUPFAM" id="SSF52949">
    <property type="entry name" value="Macro domain-like"/>
    <property type="match status" value="1"/>
</dbReference>
<dbReference type="EMBL" id="UINC01007480">
    <property type="protein sequence ID" value="SVA33561.1"/>
    <property type="molecule type" value="Genomic_DNA"/>
</dbReference>
<proteinExistence type="predicted"/>
<dbReference type="PROSITE" id="PS51154">
    <property type="entry name" value="MACRO"/>
    <property type="match status" value="1"/>
</dbReference>
<sequence>MIEIREADITTLSVDAIVNAANETLLGGGGVDGAIHRAAGPELLDHCRGLGGCRTGSARITPGFALPAKFVIHTVGPVWKGGKSGEAEQLRSCYLESFRLAEESSIKSIAFPAISTGVYGYPSIEAASIATQTMLENESNFDVIIACCFSAADVAVYETTLDRKPPAPSD</sequence>
<gene>
    <name evidence="2" type="ORF">METZ01_LOCUS86415</name>
</gene>
<dbReference type="PANTHER" id="PTHR11106:SF27">
    <property type="entry name" value="MACRO DOMAIN-CONTAINING PROTEIN"/>
    <property type="match status" value="1"/>
</dbReference>
<organism evidence="2">
    <name type="scientific">marine metagenome</name>
    <dbReference type="NCBI Taxonomy" id="408172"/>
    <lineage>
        <taxon>unclassified sequences</taxon>
        <taxon>metagenomes</taxon>
        <taxon>ecological metagenomes</taxon>
    </lineage>
</organism>
<dbReference type="CDD" id="cd02908">
    <property type="entry name" value="Macro_OAADPr_deacetylase"/>
    <property type="match status" value="1"/>
</dbReference>
<feature type="domain" description="Macro" evidence="1">
    <location>
        <begin position="1"/>
        <end position="165"/>
    </location>
</feature>
<dbReference type="InterPro" id="IPR002589">
    <property type="entry name" value="Macro_dom"/>
</dbReference>
<reference evidence="2" key="1">
    <citation type="submission" date="2018-05" db="EMBL/GenBank/DDBJ databases">
        <authorList>
            <person name="Lanie J.A."/>
            <person name="Ng W.-L."/>
            <person name="Kazmierczak K.M."/>
            <person name="Andrzejewski T.M."/>
            <person name="Davidsen T.M."/>
            <person name="Wayne K.J."/>
            <person name="Tettelin H."/>
            <person name="Glass J.I."/>
            <person name="Rusch D."/>
            <person name="Podicherti R."/>
            <person name="Tsui H.-C.T."/>
            <person name="Winkler M.E."/>
        </authorList>
    </citation>
    <scope>NUCLEOTIDE SEQUENCE</scope>
</reference>
<dbReference type="PANTHER" id="PTHR11106">
    <property type="entry name" value="GANGLIOSIDE INDUCED DIFFERENTIATION ASSOCIATED PROTEIN 2-RELATED"/>
    <property type="match status" value="1"/>
</dbReference>
<dbReference type="InterPro" id="IPR043472">
    <property type="entry name" value="Macro_dom-like"/>
</dbReference>
<protein>
    <recommendedName>
        <fullName evidence="1">Macro domain-containing protein</fullName>
    </recommendedName>
</protein>
<dbReference type="Pfam" id="PF01661">
    <property type="entry name" value="Macro"/>
    <property type="match status" value="1"/>
</dbReference>
<dbReference type="Gene3D" id="3.40.220.10">
    <property type="entry name" value="Leucine Aminopeptidase, subunit E, domain 1"/>
    <property type="match status" value="1"/>
</dbReference>
<accession>A0A381V0R2</accession>